<evidence type="ECO:0000256" key="14">
    <source>
        <dbReference type="SAM" id="MobiDB-lite"/>
    </source>
</evidence>
<dbReference type="InterPro" id="IPR037066">
    <property type="entry name" value="Plug_dom_sf"/>
</dbReference>
<evidence type="ECO:0000256" key="13">
    <source>
        <dbReference type="RuleBase" id="RU003357"/>
    </source>
</evidence>
<dbReference type="InterPro" id="IPR039426">
    <property type="entry name" value="TonB-dep_rcpt-like"/>
</dbReference>
<keyword evidence="3 12" id="KW-0813">Transport</keyword>
<dbReference type="Pfam" id="PF07715">
    <property type="entry name" value="Plug"/>
    <property type="match status" value="1"/>
</dbReference>
<proteinExistence type="inferred from homology"/>
<evidence type="ECO:0000256" key="6">
    <source>
        <dbReference type="ARBA" id="ARBA00022729"/>
    </source>
</evidence>
<keyword evidence="9 12" id="KW-0472">Membrane</keyword>
<comment type="subcellular location">
    <subcellularLocation>
        <location evidence="1 12">Cell outer membrane</location>
        <topology evidence="1 12">Multi-pass membrane protein</topology>
    </subcellularLocation>
</comment>
<sequence length="764" mass="85260">MKVVFRRTGLAACLAALPAAAFAADTEPEHELREMVVKGNAPVAAAVSSTVESVTAQQIKENINAVTSGHVIKYQPSLQLRERYIGDRNASIGSRMSNVNSSAHSMVYSDGILLSNYVGNSLLYSPRWGMVAPEEIERVDFIYGPFSALYPGNSMGVTANFTTRMPEKFEAHGAIQYFQEEVRSEYRTNKSFPSYNANVSLGNRAGDWSFWVGYNRLDSDTAPSMYGTATPKPGPGGVEVSGAMTDRDALNNPRVITSSVSAERTIQDQGKLKLAYDFSPNWQAAYTLGLWQNSGESSSESYLRNAAGQTIYNTTPSGPYQYVRINGQRYTVSGITPRSSDDFHWMQALSLKSKRKENWDAELNFSVYRYAKDESRNASNTGLDSGQNGGRGTLTDRSGTGWENLDLRGEWRPDGAKGAHKLHFGYHFDRYTFKSDTGNVDDWRSGGIRELTAASRGKTNTHALYLQDTWRFAPAWSLTLGGRWERWQAYDGSNANRASTPSQVSYSDRKKSAFSPKLSLGFQAAPDWHLRASLGKATRFPTVTELFQAITTGPNRLENDPNLQPERVHSGELAIEKSLDNGQARLSLFQEYRYDALISQTDTTVTPNITSIQNVDKVRSRGVELSWGLNDVGIHGLDLNGSVTYAQSIIRENHRNPDTVGNWIVRIPRWRATLVSTYRVNDKLSLSLSARYSGRQYNRMDNLDVNPDTYGGASRYLIADAKLVYRFHPQLRFSLGVNNLNDEKAYIGHPYPRRMYFAGLAFDY</sequence>
<dbReference type="Gene3D" id="2.170.130.10">
    <property type="entry name" value="TonB-dependent receptor, plug domain"/>
    <property type="match status" value="1"/>
</dbReference>
<dbReference type="SUPFAM" id="SSF56935">
    <property type="entry name" value="Porins"/>
    <property type="match status" value="1"/>
</dbReference>
<feature type="domain" description="TonB-dependent receptor plug" evidence="17">
    <location>
        <begin position="47"/>
        <end position="156"/>
    </location>
</feature>
<organism evidence="18 19">
    <name type="scientific">Dentiradicibacter hellwigii</name>
    <dbReference type="NCBI Taxonomy" id="3149053"/>
    <lineage>
        <taxon>Bacteria</taxon>
        <taxon>Pseudomonadati</taxon>
        <taxon>Pseudomonadota</taxon>
        <taxon>Betaproteobacteria</taxon>
        <taxon>Rhodocyclales</taxon>
        <taxon>Rhodocyclaceae</taxon>
        <taxon>Dentiradicibacter</taxon>
    </lineage>
</organism>
<comment type="similarity">
    <text evidence="2 12 13">Belongs to the TonB-dependent receptor family.</text>
</comment>
<keyword evidence="6 15" id="KW-0732">Signal</keyword>
<dbReference type="CDD" id="cd01347">
    <property type="entry name" value="ligand_gated_channel"/>
    <property type="match status" value="1"/>
</dbReference>
<evidence type="ECO:0000313" key="19">
    <source>
        <dbReference type="Proteomes" id="UP001574673"/>
    </source>
</evidence>
<dbReference type="PANTHER" id="PTHR30069">
    <property type="entry name" value="TONB-DEPENDENT OUTER MEMBRANE RECEPTOR"/>
    <property type="match status" value="1"/>
</dbReference>
<reference evidence="19" key="1">
    <citation type="submission" date="2024-06" db="EMBL/GenBank/DDBJ databases">
        <title>Radixoralia hellwigii gen. nov., sp nov., isolated from a root canal in the human oral cavity.</title>
        <authorList>
            <person name="Bartsch S."/>
            <person name="Wittmer A."/>
            <person name="Schulz A.-K."/>
            <person name="Neumann-Schaal M."/>
            <person name="Wolf J."/>
            <person name="Gronow S."/>
            <person name="Tennert C."/>
            <person name="Haecker G."/>
            <person name="Cieplik F."/>
            <person name="Al-Ahmad A."/>
        </authorList>
    </citation>
    <scope>NUCLEOTIDE SEQUENCE [LARGE SCALE GENOMIC DNA]</scope>
    <source>
        <strain evidence="19">Wk13</strain>
    </source>
</reference>
<dbReference type="RefSeq" id="WP_418891403.1">
    <property type="nucleotide sequence ID" value="NZ_JBEUWX010000002.1"/>
</dbReference>
<dbReference type="PROSITE" id="PS52016">
    <property type="entry name" value="TONB_DEPENDENT_REC_3"/>
    <property type="match status" value="1"/>
</dbReference>
<dbReference type="PANTHER" id="PTHR30069:SF53">
    <property type="entry name" value="COLICIN I RECEPTOR-RELATED"/>
    <property type="match status" value="1"/>
</dbReference>
<evidence type="ECO:0000256" key="5">
    <source>
        <dbReference type="ARBA" id="ARBA00022692"/>
    </source>
</evidence>
<keyword evidence="7" id="KW-0406">Ion transport</keyword>
<evidence type="ECO:0000256" key="15">
    <source>
        <dbReference type="SAM" id="SignalP"/>
    </source>
</evidence>
<evidence type="ECO:0000256" key="7">
    <source>
        <dbReference type="ARBA" id="ARBA00023065"/>
    </source>
</evidence>
<feature type="region of interest" description="Disordered" evidence="14">
    <location>
        <begin position="376"/>
        <end position="399"/>
    </location>
</feature>
<evidence type="ECO:0000256" key="4">
    <source>
        <dbReference type="ARBA" id="ARBA00022452"/>
    </source>
</evidence>
<dbReference type="Gene3D" id="2.40.170.20">
    <property type="entry name" value="TonB-dependent receptor, beta-barrel domain"/>
    <property type="match status" value="1"/>
</dbReference>
<evidence type="ECO:0000256" key="10">
    <source>
        <dbReference type="ARBA" id="ARBA00023170"/>
    </source>
</evidence>
<evidence type="ECO:0000256" key="2">
    <source>
        <dbReference type="ARBA" id="ARBA00009810"/>
    </source>
</evidence>
<keyword evidence="10 18" id="KW-0675">Receptor</keyword>
<keyword evidence="19" id="KW-1185">Reference proteome</keyword>
<dbReference type="InterPro" id="IPR012910">
    <property type="entry name" value="Plug_dom"/>
</dbReference>
<evidence type="ECO:0000259" key="17">
    <source>
        <dbReference type="Pfam" id="PF07715"/>
    </source>
</evidence>
<feature type="chain" id="PRO_5046161809" evidence="15">
    <location>
        <begin position="24"/>
        <end position="764"/>
    </location>
</feature>
<dbReference type="EMBL" id="JBEUWX010000002">
    <property type="protein sequence ID" value="MFA9950343.1"/>
    <property type="molecule type" value="Genomic_DNA"/>
</dbReference>
<evidence type="ECO:0000256" key="12">
    <source>
        <dbReference type="PROSITE-ProRule" id="PRU01360"/>
    </source>
</evidence>
<evidence type="ECO:0000313" key="18">
    <source>
        <dbReference type="EMBL" id="MFA9950343.1"/>
    </source>
</evidence>
<evidence type="ECO:0000256" key="9">
    <source>
        <dbReference type="ARBA" id="ARBA00023136"/>
    </source>
</evidence>
<feature type="compositionally biased region" description="Polar residues" evidence="14">
    <location>
        <begin position="377"/>
        <end position="386"/>
    </location>
</feature>
<dbReference type="InterPro" id="IPR036942">
    <property type="entry name" value="Beta-barrel_TonB_sf"/>
</dbReference>
<dbReference type="Proteomes" id="UP001574673">
    <property type="component" value="Unassembled WGS sequence"/>
</dbReference>
<evidence type="ECO:0000256" key="8">
    <source>
        <dbReference type="ARBA" id="ARBA00023077"/>
    </source>
</evidence>
<keyword evidence="5 12" id="KW-0812">Transmembrane</keyword>
<name>A0ABV4UGF6_9RHOO</name>
<evidence type="ECO:0000256" key="3">
    <source>
        <dbReference type="ARBA" id="ARBA00022448"/>
    </source>
</evidence>
<keyword evidence="11 12" id="KW-0998">Cell outer membrane</keyword>
<feature type="signal peptide" evidence="15">
    <location>
        <begin position="1"/>
        <end position="23"/>
    </location>
</feature>
<dbReference type="InterPro" id="IPR000531">
    <property type="entry name" value="Beta-barrel_TonB"/>
</dbReference>
<comment type="caution">
    <text evidence="18">The sequence shown here is derived from an EMBL/GenBank/DDBJ whole genome shotgun (WGS) entry which is preliminary data.</text>
</comment>
<gene>
    <name evidence="18" type="ORF">ABCS64_08435</name>
</gene>
<accession>A0ABV4UGF6</accession>
<protein>
    <submittedName>
        <fullName evidence="18">TonB-dependent receptor</fullName>
    </submittedName>
</protein>
<evidence type="ECO:0000259" key="16">
    <source>
        <dbReference type="Pfam" id="PF00593"/>
    </source>
</evidence>
<keyword evidence="4 12" id="KW-1134">Transmembrane beta strand</keyword>
<evidence type="ECO:0000256" key="11">
    <source>
        <dbReference type="ARBA" id="ARBA00023237"/>
    </source>
</evidence>
<keyword evidence="8 13" id="KW-0798">TonB box</keyword>
<feature type="domain" description="TonB-dependent receptor-like beta-barrel" evidence="16">
    <location>
        <begin position="303"/>
        <end position="740"/>
    </location>
</feature>
<evidence type="ECO:0000256" key="1">
    <source>
        <dbReference type="ARBA" id="ARBA00004571"/>
    </source>
</evidence>
<dbReference type="Pfam" id="PF00593">
    <property type="entry name" value="TonB_dep_Rec_b-barrel"/>
    <property type="match status" value="1"/>
</dbReference>